<feature type="domain" description="GATA-type" evidence="18">
    <location>
        <begin position="959"/>
        <end position="988"/>
    </location>
</feature>
<evidence type="ECO:0000256" key="4">
    <source>
        <dbReference type="ARBA" id="ARBA00022643"/>
    </source>
</evidence>
<feature type="domain" description="PAS" evidence="17">
    <location>
        <begin position="411"/>
        <end position="433"/>
    </location>
</feature>
<dbReference type="PANTHER" id="PTHR47429">
    <property type="entry name" value="PROTEIN TWIN LOV 1"/>
    <property type="match status" value="1"/>
</dbReference>
<dbReference type="SMART" id="SM00091">
    <property type="entry name" value="PAS"/>
    <property type="match status" value="3"/>
</dbReference>
<dbReference type="InterPro" id="IPR000014">
    <property type="entry name" value="PAS"/>
</dbReference>
<dbReference type="GO" id="GO:0043565">
    <property type="term" value="F:sequence-specific DNA binding"/>
    <property type="evidence" value="ECO:0007669"/>
    <property type="project" value="InterPro"/>
</dbReference>
<feature type="compositionally biased region" description="Polar residues" evidence="16">
    <location>
        <begin position="840"/>
        <end position="851"/>
    </location>
</feature>
<evidence type="ECO:0000256" key="14">
    <source>
        <dbReference type="ARBA" id="ARBA00023170"/>
    </source>
</evidence>
<dbReference type="CDD" id="cd00130">
    <property type="entry name" value="PAS"/>
    <property type="match status" value="3"/>
</dbReference>
<feature type="region of interest" description="Disordered" evidence="16">
    <location>
        <begin position="17"/>
        <end position="93"/>
    </location>
</feature>
<feature type="compositionally biased region" description="Polar residues" evidence="16">
    <location>
        <begin position="1015"/>
        <end position="1026"/>
    </location>
</feature>
<keyword evidence="8" id="KW-0862">Zinc</keyword>
<evidence type="ECO:0000256" key="5">
    <source>
        <dbReference type="ARBA" id="ARBA00022723"/>
    </source>
</evidence>
<sequence>MNNNYYGTQLTAEQLQRQQLANQQHQRQQRQQRHHQQQQQQQQQQQHRQQQHQQHQQRQQYQNAGQVGGGSSMGQDDPMSAITDSPMLDGDSLDDIIRENTHELQRRRSITHPYSPQALESDGRRLSMLEFGNNNDAFNYHFGNMNSLQDNPMGNGFNAMGNSAMGNMGLSNTATGQYDHQGNTNMGMMGMSDSNDFSTLSPEMLGNMVAFSSLNMNPVTTSPTSMGPMFSSGQLGDQYMTNTISMDNMGTDRFGMNMLPDPLSATNDTRRMMSTQDDDSEMLNSGQNFNSNTGQAPDGAHMQAAMNMQGPAPPIPIKNTQQVPAGPHGGPDVSPARDATALSTPPSNIGPSTTPSGGVSKPKSIYSKTGFDMVRALYMVATRKNPQINLGAVDMSCAFVVSDINLPDCPIIYVSSNFQNLTGYSEHEIIGKNCRFLQAPDGQVEAGVKREFVADDAVFSLKKAIAERKEIQQSLINYRKGGKPFLNLLTMIPIPWEEQELRYYIGFQIDVVECPDAIAQQEFGGQMQINYRHMEMGQYIWTGPPLGTDATLAPEQDSSQTLSADDVSGLLRQAKPQGLASDWHRQSWDKMLLENSDDVVHVLSLKGTFLYLSPSCKKVLGYDAAELVGPNTQGTGLMSICHPSDLIPVMRELKDATPTNPIVNTVYRISRKKTGYTWFESHGTLCVEPGKGRKFIILVGRKRPVYHLSKKDVEANGGIGDSELWTKLSVSGMFLFVSSHVRSLLDLQPQDLVGTSIQDLMRKESRAEFGRTIEKARKGKIVTCKHEVQNRRGQVLQASTTLYPGDTPVGQRPTFILAQTKLVKASSRSSASAASGKKSQQNAVSSESSMAEGNVPPTDRSVSTDALSSAVSKDRTSASSSKGPESTTTISDQAPTGLPLNYPKPDDNIFVELGPTRCTSWQYELRQMEKDNRLLAEELGQLLSNKKKRKRRRSAGLVRDCANCHTRSTPEWRRGPSGQRDLCNSCGLRWAKQVGRVSPRTSSRGGGTKDDSNSRKSNSPSHQSPLQREFSSDGNAANNSPSSNQAVVASASDAADAGSSAGVTPTIGVSQGSMPPQSQPLLEGGSGYRGGGMEMTSICEE</sequence>
<keyword evidence="9" id="KW-0157">Chromophore</keyword>
<dbReference type="OMA" id="SNTGRIC"/>
<dbReference type="InterPro" id="IPR013088">
    <property type="entry name" value="Znf_NHR/GATA"/>
</dbReference>
<dbReference type="Gene3D" id="3.30.450.20">
    <property type="entry name" value="PAS domain"/>
    <property type="match status" value="3"/>
</dbReference>
<dbReference type="SMR" id="A0A4P7NFD8"/>
<dbReference type="GO" id="GO:0006355">
    <property type="term" value="P:regulation of DNA-templated transcription"/>
    <property type="evidence" value="ECO:0007669"/>
    <property type="project" value="InterPro"/>
</dbReference>
<dbReference type="InterPro" id="IPR000679">
    <property type="entry name" value="Znf_GATA"/>
</dbReference>
<feature type="region of interest" description="Disordered" evidence="16">
    <location>
        <begin position="994"/>
        <end position="1101"/>
    </location>
</feature>
<gene>
    <name evidence="19" type="ORF">PoMZ_07536</name>
</gene>
<feature type="domain" description="PAS" evidence="17">
    <location>
        <begin position="728"/>
        <end position="780"/>
    </location>
</feature>
<protein>
    <recommendedName>
        <fullName evidence="21">White collar 1 protein</fullName>
    </recommendedName>
</protein>
<dbReference type="Pfam" id="PF13426">
    <property type="entry name" value="PAS_9"/>
    <property type="match status" value="2"/>
</dbReference>
<evidence type="ECO:0000256" key="12">
    <source>
        <dbReference type="ARBA" id="ARBA00023159"/>
    </source>
</evidence>
<feature type="compositionally biased region" description="Gly residues" evidence="16">
    <location>
        <begin position="1084"/>
        <end position="1093"/>
    </location>
</feature>
<feature type="domain" description="PAS" evidence="17">
    <location>
        <begin position="585"/>
        <end position="660"/>
    </location>
</feature>
<dbReference type="GO" id="GO:0005634">
    <property type="term" value="C:nucleus"/>
    <property type="evidence" value="ECO:0007669"/>
    <property type="project" value="TreeGrafter"/>
</dbReference>
<keyword evidence="6" id="KW-0677">Repeat</keyword>
<feature type="region of interest" description="Disordered" evidence="16">
    <location>
        <begin position="827"/>
        <end position="903"/>
    </location>
</feature>
<dbReference type="GO" id="GO:0009881">
    <property type="term" value="F:photoreceptor activity"/>
    <property type="evidence" value="ECO:0007669"/>
    <property type="project" value="UniProtKB-KW"/>
</dbReference>
<dbReference type="PROSITE" id="PS50112">
    <property type="entry name" value="PAS"/>
    <property type="match status" value="3"/>
</dbReference>
<evidence type="ECO:0000256" key="9">
    <source>
        <dbReference type="ARBA" id="ARBA00022991"/>
    </source>
</evidence>
<evidence type="ECO:0000256" key="13">
    <source>
        <dbReference type="ARBA" id="ARBA00023163"/>
    </source>
</evidence>
<evidence type="ECO:0000259" key="18">
    <source>
        <dbReference type="PROSITE" id="PS50114"/>
    </source>
</evidence>
<keyword evidence="1" id="KW-0600">Photoreceptor protein</keyword>
<evidence type="ECO:0000256" key="7">
    <source>
        <dbReference type="ARBA" id="ARBA00022771"/>
    </source>
</evidence>
<feature type="compositionally biased region" description="Low complexity" evidence="16">
    <location>
        <begin position="827"/>
        <end position="839"/>
    </location>
</feature>
<dbReference type="SMART" id="SM00086">
    <property type="entry name" value="PAC"/>
    <property type="match status" value="2"/>
</dbReference>
<keyword evidence="13" id="KW-0804">Transcription</keyword>
<feature type="compositionally biased region" description="Basic residues" evidence="16">
    <location>
        <begin position="27"/>
        <end position="36"/>
    </location>
</feature>
<dbReference type="Pfam" id="PF08447">
    <property type="entry name" value="PAS_3"/>
    <property type="match status" value="1"/>
</dbReference>
<evidence type="ECO:0000256" key="10">
    <source>
        <dbReference type="ARBA" id="ARBA00023015"/>
    </source>
</evidence>
<evidence type="ECO:0000256" key="15">
    <source>
        <dbReference type="PROSITE-ProRule" id="PRU00094"/>
    </source>
</evidence>
<keyword evidence="5" id="KW-0479">Metal-binding</keyword>
<feature type="compositionally biased region" description="Low complexity" evidence="16">
    <location>
        <begin position="1032"/>
        <end position="1063"/>
    </location>
</feature>
<keyword evidence="3" id="KW-0285">Flavoprotein</keyword>
<evidence type="ECO:0000313" key="20">
    <source>
        <dbReference type="Proteomes" id="UP000294847"/>
    </source>
</evidence>
<dbReference type="EMBL" id="CP034207">
    <property type="protein sequence ID" value="QBZ60594.1"/>
    <property type="molecule type" value="Genomic_DNA"/>
</dbReference>
<feature type="compositionally biased region" description="Low complexity" evidence="16">
    <location>
        <begin position="17"/>
        <end position="26"/>
    </location>
</feature>
<keyword evidence="12" id="KW-0010">Activator</keyword>
<dbReference type="PROSITE" id="PS00344">
    <property type="entry name" value="GATA_ZN_FINGER_1"/>
    <property type="match status" value="1"/>
</dbReference>
<dbReference type="InterPro" id="IPR035965">
    <property type="entry name" value="PAS-like_dom_sf"/>
</dbReference>
<dbReference type="CDD" id="cd00202">
    <property type="entry name" value="ZnF_GATA"/>
    <property type="match status" value="1"/>
</dbReference>
<evidence type="ECO:0000259" key="17">
    <source>
        <dbReference type="PROSITE" id="PS50112"/>
    </source>
</evidence>
<dbReference type="SUPFAM" id="SSF57716">
    <property type="entry name" value="Glucocorticoid receptor-like (DNA-binding domain)"/>
    <property type="match status" value="1"/>
</dbReference>
<feature type="compositionally biased region" description="Polar residues" evidence="16">
    <location>
        <begin position="1067"/>
        <end position="1080"/>
    </location>
</feature>
<name>A0A4P7NFD8_PYROR</name>
<reference evidence="19 20" key="1">
    <citation type="journal article" date="2019" name="Mol. Biol. Evol.">
        <title>Blast fungal genomes show frequent chromosomal changes, gene gains and losses, and effector gene turnover.</title>
        <authorList>
            <person name="Gomez Luciano L.B."/>
            <person name="Jason Tsai I."/>
            <person name="Chuma I."/>
            <person name="Tosa Y."/>
            <person name="Chen Y.H."/>
            <person name="Li J.Y."/>
            <person name="Li M.Y."/>
            <person name="Jade Lu M.Y."/>
            <person name="Nakayashiki H."/>
            <person name="Li W.H."/>
        </authorList>
    </citation>
    <scope>NUCLEOTIDE SEQUENCE [LARGE SCALE GENOMIC DNA]</scope>
    <source>
        <strain evidence="19">MZ5-1-6</strain>
    </source>
</reference>
<evidence type="ECO:0000256" key="16">
    <source>
        <dbReference type="SAM" id="MobiDB-lite"/>
    </source>
</evidence>
<feature type="compositionally biased region" description="Low complexity" evidence="16">
    <location>
        <begin position="37"/>
        <end position="62"/>
    </location>
</feature>
<keyword evidence="2" id="KW-0716">Sensory transduction</keyword>
<dbReference type="FunFam" id="3.30.450.20:FF:000064">
    <property type="entry name" value="Vivid PAS protein VVD"/>
    <property type="match status" value="1"/>
</dbReference>
<evidence type="ECO:0008006" key="21">
    <source>
        <dbReference type="Google" id="ProtNLM"/>
    </source>
</evidence>
<proteinExistence type="predicted"/>
<dbReference type="Pfam" id="PF00320">
    <property type="entry name" value="GATA"/>
    <property type="match status" value="1"/>
</dbReference>
<keyword evidence="14" id="KW-0675">Receptor</keyword>
<keyword evidence="11" id="KW-0238">DNA-binding</keyword>
<dbReference type="InterPro" id="IPR013655">
    <property type="entry name" value="PAS_fold_3"/>
</dbReference>
<dbReference type="Gene3D" id="3.30.50.10">
    <property type="entry name" value="Erythroid Transcription Factor GATA-1, subunit A"/>
    <property type="match status" value="1"/>
</dbReference>
<feature type="region of interest" description="Disordered" evidence="16">
    <location>
        <begin position="274"/>
        <end position="363"/>
    </location>
</feature>
<evidence type="ECO:0000256" key="11">
    <source>
        <dbReference type="ARBA" id="ARBA00023125"/>
    </source>
</evidence>
<feature type="compositionally biased region" description="Polar residues" evidence="16">
    <location>
        <begin position="282"/>
        <end position="295"/>
    </location>
</feature>
<dbReference type="NCBIfam" id="TIGR00229">
    <property type="entry name" value="sensory_box"/>
    <property type="match status" value="2"/>
</dbReference>
<dbReference type="Proteomes" id="UP000294847">
    <property type="component" value="Chromosome 4"/>
</dbReference>
<dbReference type="GO" id="GO:0008270">
    <property type="term" value="F:zinc ion binding"/>
    <property type="evidence" value="ECO:0007669"/>
    <property type="project" value="UniProtKB-KW"/>
</dbReference>
<dbReference type="PROSITE" id="PS50114">
    <property type="entry name" value="GATA_ZN_FINGER_2"/>
    <property type="match status" value="1"/>
</dbReference>
<evidence type="ECO:0000256" key="8">
    <source>
        <dbReference type="ARBA" id="ARBA00022833"/>
    </source>
</evidence>
<dbReference type="AlphaFoldDB" id="A0A4P7NFD8"/>
<feature type="compositionally biased region" description="Polar residues" evidence="16">
    <location>
        <begin position="860"/>
        <end position="894"/>
    </location>
</feature>
<keyword evidence="4" id="KW-0288">FMN</keyword>
<dbReference type="SMART" id="SM00401">
    <property type="entry name" value="ZnF_GATA"/>
    <property type="match status" value="1"/>
</dbReference>
<evidence type="ECO:0000256" key="6">
    <source>
        <dbReference type="ARBA" id="ARBA00022737"/>
    </source>
</evidence>
<dbReference type="SUPFAM" id="SSF55785">
    <property type="entry name" value="PYP-like sensor domain (PAS domain)"/>
    <property type="match status" value="3"/>
</dbReference>
<accession>A0A4P7NFD8</accession>
<evidence type="ECO:0000256" key="3">
    <source>
        <dbReference type="ARBA" id="ARBA00022630"/>
    </source>
</evidence>
<keyword evidence="10" id="KW-0805">Transcription regulation</keyword>
<evidence type="ECO:0000313" key="19">
    <source>
        <dbReference type="EMBL" id="QBZ60594.1"/>
    </source>
</evidence>
<evidence type="ECO:0000256" key="2">
    <source>
        <dbReference type="ARBA" id="ARBA00022606"/>
    </source>
</evidence>
<dbReference type="PANTHER" id="PTHR47429:SF7">
    <property type="entry name" value="GATA-FACTOR"/>
    <property type="match status" value="1"/>
</dbReference>
<keyword evidence="7 15" id="KW-0863">Zinc-finger</keyword>
<feature type="compositionally biased region" description="Polar residues" evidence="16">
    <location>
        <begin position="341"/>
        <end position="357"/>
    </location>
</feature>
<evidence type="ECO:0000256" key="1">
    <source>
        <dbReference type="ARBA" id="ARBA00022543"/>
    </source>
</evidence>
<organism evidence="19 20">
    <name type="scientific">Pyricularia oryzae</name>
    <name type="common">Rice blast fungus</name>
    <name type="synonym">Magnaporthe oryzae</name>
    <dbReference type="NCBI Taxonomy" id="318829"/>
    <lineage>
        <taxon>Eukaryota</taxon>
        <taxon>Fungi</taxon>
        <taxon>Dikarya</taxon>
        <taxon>Ascomycota</taxon>
        <taxon>Pezizomycotina</taxon>
        <taxon>Sordariomycetes</taxon>
        <taxon>Sordariomycetidae</taxon>
        <taxon>Magnaporthales</taxon>
        <taxon>Pyriculariaceae</taxon>
        <taxon>Pyricularia</taxon>
    </lineage>
</organism>
<dbReference type="InterPro" id="IPR001610">
    <property type="entry name" value="PAC"/>
</dbReference>